<dbReference type="PANTHER" id="PTHR47505">
    <property type="entry name" value="DNA UTILIZATION PROTEIN YHGH"/>
    <property type="match status" value="1"/>
</dbReference>
<dbReference type="InterPro" id="IPR000836">
    <property type="entry name" value="PRTase_dom"/>
</dbReference>
<dbReference type="AlphaFoldDB" id="A0A644XXU9"/>
<organism evidence="3">
    <name type="scientific">bioreactor metagenome</name>
    <dbReference type="NCBI Taxonomy" id="1076179"/>
    <lineage>
        <taxon>unclassified sequences</taxon>
        <taxon>metagenomes</taxon>
        <taxon>ecological metagenomes</taxon>
    </lineage>
</organism>
<comment type="caution">
    <text evidence="3">The sequence shown here is derived from an EMBL/GenBank/DDBJ whole genome shotgun (WGS) entry which is preliminary data.</text>
</comment>
<protein>
    <recommendedName>
        <fullName evidence="2">Phosphoribosyltransferase domain-containing protein</fullName>
    </recommendedName>
</protein>
<dbReference type="InterPro" id="IPR051910">
    <property type="entry name" value="ComF/GntX_DNA_util-trans"/>
</dbReference>
<sequence>MPYMVIITLICLTMKSLFTNLLNLLYPNLCVICNESLMRGEEIICLKCLREIPKTHYHMETDNTVEKRFWGKVPVYRATSYFHFYKGSPFQKLLHELKYRGNKEAGRVIGRYAAADLLNSPDFCSVDVIVPVPLHPKKYAKRGYNQSEWIAKGLAEMLEKPVDTTHLIRIRENTTQTKKNIFERYQNTSGVFTLNDKTVFRKKHVLLVDDVLTTGSTLEACMIALMETDYITISVFTLAIA</sequence>
<proteinExistence type="inferred from homology"/>
<evidence type="ECO:0000313" key="3">
    <source>
        <dbReference type="EMBL" id="MPM21050.1"/>
    </source>
</evidence>
<gene>
    <name evidence="3" type="ORF">SDC9_67493</name>
</gene>
<evidence type="ECO:0000259" key="2">
    <source>
        <dbReference type="Pfam" id="PF00156"/>
    </source>
</evidence>
<comment type="similarity">
    <text evidence="1">Belongs to the ComF/GntX family.</text>
</comment>
<feature type="domain" description="Phosphoribosyltransferase" evidence="2">
    <location>
        <begin position="150"/>
        <end position="226"/>
    </location>
</feature>
<dbReference type="InterPro" id="IPR029057">
    <property type="entry name" value="PRTase-like"/>
</dbReference>
<dbReference type="Pfam" id="PF00156">
    <property type="entry name" value="Pribosyltran"/>
    <property type="match status" value="1"/>
</dbReference>
<dbReference type="CDD" id="cd06223">
    <property type="entry name" value="PRTases_typeI"/>
    <property type="match status" value="1"/>
</dbReference>
<dbReference type="SUPFAM" id="SSF53271">
    <property type="entry name" value="PRTase-like"/>
    <property type="match status" value="1"/>
</dbReference>
<dbReference type="EMBL" id="VSSQ01003511">
    <property type="protein sequence ID" value="MPM21050.1"/>
    <property type="molecule type" value="Genomic_DNA"/>
</dbReference>
<dbReference type="Gene3D" id="3.40.50.2020">
    <property type="match status" value="1"/>
</dbReference>
<reference evidence="3" key="1">
    <citation type="submission" date="2019-08" db="EMBL/GenBank/DDBJ databases">
        <authorList>
            <person name="Kucharzyk K."/>
            <person name="Murdoch R.W."/>
            <person name="Higgins S."/>
            <person name="Loffler F."/>
        </authorList>
    </citation>
    <scope>NUCLEOTIDE SEQUENCE</scope>
</reference>
<name>A0A644XXU9_9ZZZZ</name>
<accession>A0A644XXU9</accession>
<dbReference type="PANTHER" id="PTHR47505:SF1">
    <property type="entry name" value="DNA UTILIZATION PROTEIN YHGH"/>
    <property type="match status" value="1"/>
</dbReference>
<evidence type="ECO:0000256" key="1">
    <source>
        <dbReference type="ARBA" id="ARBA00008007"/>
    </source>
</evidence>